<feature type="signal peptide" evidence="2">
    <location>
        <begin position="1"/>
        <end position="23"/>
    </location>
</feature>
<sequence length="165" mass="17808">MVINGRLFLAILLCSLLAGCAQVYVPVSESKSPPSNLPSTFPPPETQAPPASPPVATESEPAKRIEPTTSSAPVKGNSAVASLLDEAWRLNRAREYDRSNAVAERAMRIDHAEPEVYLVMATNYVAMTQLQLAEQLVRQGLPLAGQKPGVKAELQSLLTRIRSGY</sequence>
<keyword evidence="2" id="KW-0732">Signal</keyword>
<dbReference type="Proteomes" id="UP001178354">
    <property type="component" value="Unassembled WGS sequence"/>
</dbReference>
<reference evidence="3" key="1">
    <citation type="journal article" date="2010" name="Int. J. Syst. Evol. Microbiol.">
        <title>Porticoccus litoralis gen. nov., sp. nov., a gammaproteobacterium isolated from the Yellow Sea.</title>
        <authorList>
            <person name="Oh H.M."/>
            <person name="Kim H."/>
            <person name="Kim K.M."/>
            <person name="Min G.S."/>
            <person name="Cho J.C."/>
        </authorList>
    </citation>
    <scope>NUCLEOTIDE SEQUENCE</scope>
    <source>
        <strain evidence="3">DSM 25064</strain>
    </source>
</reference>
<dbReference type="RefSeq" id="WP_305170506.1">
    <property type="nucleotide sequence ID" value="NZ_JAUUUU010000003.1"/>
</dbReference>
<evidence type="ECO:0008006" key="5">
    <source>
        <dbReference type="Google" id="ProtNLM"/>
    </source>
</evidence>
<dbReference type="EMBL" id="JAUUUU010000003">
    <property type="protein sequence ID" value="MDP1520916.1"/>
    <property type="molecule type" value="Genomic_DNA"/>
</dbReference>
<gene>
    <name evidence="3" type="ORF">Q8A57_08050</name>
</gene>
<evidence type="ECO:0000256" key="2">
    <source>
        <dbReference type="SAM" id="SignalP"/>
    </source>
</evidence>
<feature type="region of interest" description="Disordered" evidence="1">
    <location>
        <begin position="29"/>
        <end position="77"/>
    </location>
</feature>
<reference evidence="3" key="2">
    <citation type="submission" date="2023-08" db="EMBL/GenBank/DDBJ databases">
        <authorList>
            <person name="Luo J."/>
        </authorList>
    </citation>
    <scope>NUCLEOTIDE SEQUENCE</scope>
    <source>
        <strain evidence="3">DSM 25064</strain>
    </source>
</reference>
<evidence type="ECO:0000313" key="4">
    <source>
        <dbReference type="Proteomes" id="UP001178354"/>
    </source>
</evidence>
<dbReference type="AlphaFoldDB" id="A0AAW8B5R0"/>
<evidence type="ECO:0000256" key="1">
    <source>
        <dbReference type="SAM" id="MobiDB-lite"/>
    </source>
</evidence>
<accession>A0AAW8B5R0</accession>
<organism evidence="3 4">
    <name type="scientific">Porticoccus litoralis</name>
    <dbReference type="NCBI Taxonomy" id="434086"/>
    <lineage>
        <taxon>Bacteria</taxon>
        <taxon>Pseudomonadati</taxon>
        <taxon>Pseudomonadota</taxon>
        <taxon>Gammaproteobacteria</taxon>
        <taxon>Cellvibrionales</taxon>
        <taxon>Porticoccaceae</taxon>
        <taxon>Porticoccus</taxon>
    </lineage>
</organism>
<feature type="chain" id="PRO_5043521624" description="DUF4398 domain-containing protein" evidence="2">
    <location>
        <begin position="24"/>
        <end position="165"/>
    </location>
</feature>
<protein>
    <recommendedName>
        <fullName evidence="5">DUF4398 domain-containing protein</fullName>
    </recommendedName>
</protein>
<comment type="caution">
    <text evidence="3">The sequence shown here is derived from an EMBL/GenBank/DDBJ whole genome shotgun (WGS) entry which is preliminary data.</text>
</comment>
<name>A0AAW8B5R0_9GAMM</name>
<keyword evidence="4" id="KW-1185">Reference proteome</keyword>
<proteinExistence type="predicted"/>
<feature type="compositionally biased region" description="Pro residues" evidence="1">
    <location>
        <begin position="40"/>
        <end position="53"/>
    </location>
</feature>
<dbReference type="PROSITE" id="PS51257">
    <property type="entry name" value="PROKAR_LIPOPROTEIN"/>
    <property type="match status" value="1"/>
</dbReference>
<evidence type="ECO:0000313" key="3">
    <source>
        <dbReference type="EMBL" id="MDP1520916.1"/>
    </source>
</evidence>